<dbReference type="Proteomes" id="UP000215256">
    <property type="component" value="Plasmid unnamed1"/>
</dbReference>
<dbReference type="AlphaFoldDB" id="A0A248ULN7"/>
<gene>
    <name evidence="1" type="ORF">CES85_3697</name>
</gene>
<organism evidence="1 2">
    <name type="scientific">Ochrobactrum quorumnocens</name>
    <dbReference type="NCBI Taxonomy" id="271865"/>
    <lineage>
        <taxon>Bacteria</taxon>
        <taxon>Pseudomonadati</taxon>
        <taxon>Pseudomonadota</taxon>
        <taxon>Alphaproteobacteria</taxon>
        <taxon>Hyphomicrobiales</taxon>
        <taxon>Brucellaceae</taxon>
        <taxon>Brucella/Ochrobactrum group</taxon>
        <taxon>Ochrobactrum</taxon>
    </lineage>
</organism>
<dbReference type="EMBL" id="CP022605">
    <property type="protein sequence ID" value="ASV87777.1"/>
    <property type="molecule type" value="Genomic_DNA"/>
</dbReference>
<geneLocation type="plasmid" evidence="1 2">
    <name>unnamed1</name>
</geneLocation>
<proteinExistence type="predicted"/>
<keyword evidence="1" id="KW-0614">Plasmid</keyword>
<dbReference type="KEGG" id="och:CES85_3697"/>
<evidence type="ECO:0000313" key="2">
    <source>
        <dbReference type="Proteomes" id="UP000215256"/>
    </source>
</evidence>
<evidence type="ECO:0000313" key="1">
    <source>
        <dbReference type="EMBL" id="ASV87777.1"/>
    </source>
</evidence>
<reference evidence="1 2" key="1">
    <citation type="submission" date="2017-07" db="EMBL/GenBank/DDBJ databases">
        <title>Phylogenetic study on the rhizospheric bacterium Ochrobactrum sp. A44.</title>
        <authorList>
            <person name="Krzyzanowska D.M."/>
            <person name="Ossowicki A."/>
            <person name="Rajewska M."/>
            <person name="Maciag T."/>
            <person name="Kaczynski Z."/>
            <person name="Czerwicka M."/>
            <person name="Jafra S."/>
        </authorList>
    </citation>
    <scope>NUCLEOTIDE SEQUENCE [LARGE SCALE GENOMIC DNA]</scope>
    <source>
        <strain evidence="1 2">A44</strain>
        <plasmid evidence="1 2">unnamed1</plasmid>
    </source>
</reference>
<accession>A0A248ULN7</accession>
<protein>
    <submittedName>
        <fullName evidence="1">Uncharacterized protein</fullName>
    </submittedName>
</protein>
<name>A0A248ULN7_9HYPH</name>
<sequence length="39" mass="4265">MVNDSNLTALALSAVGFLVEDVMQYEVIWVATFKIAAMC</sequence>